<keyword evidence="16" id="KW-0645">Protease</keyword>
<keyword evidence="6 13" id="KW-0547">Nucleotide-binding</keyword>
<evidence type="ECO:0000256" key="2">
    <source>
        <dbReference type="ARBA" id="ARBA00008675"/>
    </source>
</evidence>
<keyword evidence="16" id="KW-0378">Hydrolase</keyword>
<dbReference type="GO" id="GO:0005829">
    <property type="term" value="C:cytosol"/>
    <property type="evidence" value="ECO:0007669"/>
    <property type="project" value="UniProtKB-ARBA"/>
</dbReference>
<evidence type="ECO:0000256" key="10">
    <source>
        <dbReference type="ARBA" id="ARBA00023186"/>
    </source>
</evidence>
<comment type="subcellular location">
    <subcellularLocation>
        <location evidence="1 14">Cytoplasm</location>
    </subcellularLocation>
</comment>
<dbReference type="InterPro" id="IPR003959">
    <property type="entry name" value="ATPase_AAA_core"/>
</dbReference>
<reference evidence="16 17" key="1">
    <citation type="submission" date="2018-11" db="EMBL/GenBank/DDBJ databases">
        <title>Genomic analyses of the natural microbiome of Caenorhabditis elegans.</title>
        <authorList>
            <person name="Samuel B."/>
        </authorList>
    </citation>
    <scope>NUCLEOTIDE SEQUENCE [LARGE SCALE GENOMIC DNA]</scope>
    <source>
        <strain evidence="16 17">BIGb0473</strain>
    </source>
</reference>
<dbReference type="GO" id="GO:0042026">
    <property type="term" value="P:protein refolding"/>
    <property type="evidence" value="ECO:0007669"/>
    <property type="project" value="UniProtKB-UniRule"/>
</dbReference>
<dbReference type="FunFam" id="3.40.50.300:FF:000120">
    <property type="entry name" value="ATP-dependent chaperone ClpB"/>
    <property type="match status" value="1"/>
</dbReference>
<dbReference type="FunFam" id="3.40.50.300:FF:000025">
    <property type="entry name" value="ATP-dependent Clp protease subunit"/>
    <property type="match status" value="1"/>
</dbReference>
<dbReference type="FunFam" id="3.40.50.300:FF:000010">
    <property type="entry name" value="Chaperone clpB 1, putative"/>
    <property type="match status" value="1"/>
</dbReference>
<dbReference type="Gene3D" id="1.10.1780.10">
    <property type="entry name" value="Clp, N-terminal domain"/>
    <property type="match status" value="1"/>
</dbReference>
<keyword evidence="10 13" id="KW-0143">Chaperone</keyword>
<evidence type="ECO:0000313" key="16">
    <source>
        <dbReference type="EMBL" id="ROQ51839.1"/>
    </source>
</evidence>
<evidence type="ECO:0000256" key="7">
    <source>
        <dbReference type="ARBA" id="ARBA00022840"/>
    </source>
</evidence>
<evidence type="ECO:0000256" key="4">
    <source>
        <dbReference type="ARBA" id="ARBA00022490"/>
    </source>
</evidence>
<dbReference type="PANTHER" id="PTHR11638">
    <property type="entry name" value="ATP-DEPENDENT CLP PROTEASE"/>
    <property type="match status" value="1"/>
</dbReference>
<dbReference type="Pfam" id="PF02861">
    <property type="entry name" value="Clp_N"/>
    <property type="match status" value="1"/>
</dbReference>
<dbReference type="GO" id="GO:0034605">
    <property type="term" value="P:cellular response to heat"/>
    <property type="evidence" value="ECO:0007669"/>
    <property type="project" value="TreeGrafter"/>
</dbReference>
<protein>
    <recommendedName>
        <fullName evidence="3 14">Chaperone protein ClpB</fullName>
    </recommendedName>
</protein>
<dbReference type="GO" id="GO:0042802">
    <property type="term" value="F:identical protein binding"/>
    <property type="evidence" value="ECO:0007669"/>
    <property type="project" value="UniProtKB-ARBA"/>
</dbReference>
<dbReference type="SMART" id="SM00382">
    <property type="entry name" value="AAA"/>
    <property type="match status" value="2"/>
</dbReference>
<evidence type="ECO:0000256" key="11">
    <source>
        <dbReference type="ARBA" id="ARBA00026057"/>
    </source>
</evidence>
<evidence type="ECO:0000256" key="5">
    <source>
        <dbReference type="ARBA" id="ARBA00022737"/>
    </source>
</evidence>
<dbReference type="InterPro" id="IPR050130">
    <property type="entry name" value="ClpA_ClpB"/>
</dbReference>
<dbReference type="PROSITE" id="PS00870">
    <property type="entry name" value="CLPAB_1"/>
    <property type="match status" value="1"/>
</dbReference>
<dbReference type="PANTHER" id="PTHR11638:SF18">
    <property type="entry name" value="HEAT SHOCK PROTEIN 104"/>
    <property type="match status" value="1"/>
</dbReference>
<comment type="subunit">
    <text evidence="14">Homohexamer; The oligomerization is ATP-dependent.</text>
</comment>
<dbReference type="InterPro" id="IPR018368">
    <property type="entry name" value="ClpA/B_CS1"/>
</dbReference>
<organism evidence="16 17">
    <name type="scientific">Pseudomonas putida</name>
    <name type="common">Arthrobacter siderocapsulatus</name>
    <dbReference type="NCBI Taxonomy" id="303"/>
    <lineage>
        <taxon>Bacteria</taxon>
        <taxon>Pseudomonadati</taxon>
        <taxon>Pseudomonadota</taxon>
        <taxon>Gammaproteobacteria</taxon>
        <taxon>Pseudomonadales</taxon>
        <taxon>Pseudomonadaceae</taxon>
        <taxon>Pseudomonas</taxon>
    </lineage>
</organism>
<feature type="coiled-coil region" evidence="14">
    <location>
        <begin position="412"/>
        <end position="492"/>
    </location>
</feature>
<dbReference type="Gene3D" id="1.10.8.60">
    <property type="match status" value="1"/>
</dbReference>
<proteinExistence type="inferred from homology"/>
<name>A0A9X8ENT2_PSEPU</name>
<evidence type="ECO:0000256" key="6">
    <source>
        <dbReference type="ARBA" id="ARBA00022741"/>
    </source>
</evidence>
<sequence>MRIDRLTSKLQLALSDSQSLAVGMDHPAIEPAHLLQALIDQQGGSIKPLLMQVGFDVNSLRKELGKELDQLPKIQNPTGDVNMSQDLARLLNQADRLAQQKGDQFISSELVLLAAMDENSKLGKLLLGQGVSKKALENAISNLRGGEAVNDPNAEESRQALDKYTVDLTKRAEDGKLDPVIGRDDEIRRTIQVLQRRTKNNPVLIGEPGVGKTAIAEGLAQRIINGEVPDGLKGKRLLSLDMGALIAGAKFRGEFEERLKGLLNELSKQEGQIILFIDELHTMVGAGKGEGSMDAGNMLKPALARGELHCVGATTLNEYRQYIEKDAALERRFQKVLVEEPSEEDTIAILRGLKERYEVHHKVAITDGAIIAAAKLSHRYITDRQLPDKAIDLIDEAASRIRMEIDSKPEVLDRLERRLIQLKVESQALKKEDDEAALKRLEKLTEEIVRLEREYSDLEEIWTSEKAEVQGSAQIQQKIEQSRQELETARRKGDLSRMAELQYGVIPDLERSLQMVDQHGKAENQLLRNKVTEEEIAEVVSKWTGIPVSKMLEGEREKLLKMESLLHQRVIGQEEAVVAVANAVRRSRAGLSDPNRPSGSFLFLGPTGVGKTELCKALAEFLFDTEEAMVRIDMSEFMEKHSVARLIGAPPGYVGYEEGGYLTEAVRRKPYAVVLLDEVEKAHPDVFNVLLQVLEDGRLTDSHGRTVDFRNTVIVMTSNLGSAQIQELVGDREAQRAAVMDAVGSHFRPEFVNRIDEVVVFEPLGRDQIAGITQIQLSRLRSRLAERELSLELSPEALDKLIAVGYDPVYGARPLKRAIQRWIENPLAQLILSGQFMPGSSITAKLEGEEIVFA</sequence>
<dbReference type="Pfam" id="PF00004">
    <property type="entry name" value="AAA"/>
    <property type="match status" value="1"/>
</dbReference>
<evidence type="ECO:0000256" key="1">
    <source>
        <dbReference type="ARBA" id="ARBA00004496"/>
    </source>
</evidence>
<evidence type="ECO:0000259" key="15">
    <source>
        <dbReference type="PROSITE" id="PS51903"/>
    </source>
</evidence>
<dbReference type="InterPro" id="IPR019489">
    <property type="entry name" value="Clp_ATPase_C"/>
</dbReference>
<dbReference type="Pfam" id="PF10431">
    <property type="entry name" value="ClpB_D2-small"/>
    <property type="match status" value="1"/>
</dbReference>
<feature type="domain" description="Clp R" evidence="15">
    <location>
        <begin position="3"/>
        <end position="146"/>
    </location>
</feature>
<dbReference type="InterPro" id="IPR001270">
    <property type="entry name" value="ClpA/B"/>
</dbReference>
<keyword evidence="7 13" id="KW-0067">ATP-binding</keyword>
<dbReference type="AlphaFoldDB" id="A0A9X8ENT2"/>
<evidence type="ECO:0000256" key="3">
    <source>
        <dbReference type="ARBA" id="ARBA00017574"/>
    </source>
</evidence>
<dbReference type="InterPro" id="IPR003593">
    <property type="entry name" value="AAA+_ATPase"/>
</dbReference>
<dbReference type="PRINTS" id="PR00300">
    <property type="entry name" value="CLPPROTEASEA"/>
</dbReference>
<dbReference type="InterPro" id="IPR017730">
    <property type="entry name" value="Chaperonin_ClpB"/>
</dbReference>
<dbReference type="InterPro" id="IPR027417">
    <property type="entry name" value="P-loop_NTPase"/>
</dbReference>
<dbReference type="SMART" id="SM01086">
    <property type="entry name" value="ClpB_D2-small"/>
    <property type="match status" value="1"/>
</dbReference>
<accession>A0A9X8ENT2</accession>
<dbReference type="GO" id="GO:0006508">
    <property type="term" value="P:proteolysis"/>
    <property type="evidence" value="ECO:0007669"/>
    <property type="project" value="UniProtKB-KW"/>
</dbReference>
<dbReference type="GeneID" id="87483121"/>
<dbReference type="InterPro" id="IPR041546">
    <property type="entry name" value="ClpA/ClpB_AAA_lid"/>
</dbReference>
<dbReference type="Proteomes" id="UP000269115">
    <property type="component" value="Unassembled WGS sequence"/>
</dbReference>
<comment type="caution">
    <text evidence="16">The sequence shown here is derived from an EMBL/GenBank/DDBJ whole genome shotgun (WGS) entry which is preliminary data.</text>
</comment>
<evidence type="ECO:0000256" key="14">
    <source>
        <dbReference type="RuleBase" id="RU362034"/>
    </source>
</evidence>
<dbReference type="SUPFAM" id="SSF52540">
    <property type="entry name" value="P-loop containing nucleoside triphosphate hydrolases"/>
    <property type="match status" value="2"/>
</dbReference>
<dbReference type="EMBL" id="RJUR01000012">
    <property type="protein sequence ID" value="ROQ51839.1"/>
    <property type="molecule type" value="Genomic_DNA"/>
</dbReference>
<keyword evidence="8 14" id="KW-0346">Stress response</keyword>
<comment type="subunit">
    <text evidence="11">Homohexamer. The oligomerization is ATP-dependent.</text>
</comment>
<dbReference type="RefSeq" id="WP_043860320.1">
    <property type="nucleotide sequence ID" value="NZ_LKGZ01000012.1"/>
</dbReference>
<dbReference type="InterPro" id="IPR028299">
    <property type="entry name" value="ClpA/B_CS2"/>
</dbReference>
<keyword evidence="9 14" id="KW-0175">Coiled coil</keyword>
<evidence type="ECO:0000313" key="17">
    <source>
        <dbReference type="Proteomes" id="UP000269115"/>
    </source>
</evidence>
<dbReference type="NCBIfam" id="TIGR03346">
    <property type="entry name" value="chaperone_ClpB"/>
    <property type="match status" value="1"/>
</dbReference>
<gene>
    <name evidence="14" type="primary">clpB</name>
    <name evidence="16" type="ORF">EDF85_2316</name>
</gene>
<evidence type="ECO:0000256" key="9">
    <source>
        <dbReference type="ARBA" id="ARBA00023054"/>
    </source>
</evidence>
<dbReference type="NCBIfam" id="NF008118">
    <property type="entry name" value="PRK10865.1"/>
    <property type="match status" value="1"/>
</dbReference>
<dbReference type="InterPro" id="IPR036628">
    <property type="entry name" value="Clp_N_dom_sf"/>
</dbReference>
<comment type="similarity">
    <text evidence="2 13">Belongs to the ClpA/ClpB family.</text>
</comment>
<dbReference type="InterPro" id="IPR004176">
    <property type="entry name" value="Clp_R_N"/>
</dbReference>
<evidence type="ECO:0000256" key="13">
    <source>
        <dbReference type="RuleBase" id="RU004432"/>
    </source>
</evidence>
<dbReference type="FunFam" id="1.10.1780.10:FF:000003">
    <property type="entry name" value="ATP-dependent chaperone ClpB"/>
    <property type="match status" value="1"/>
</dbReference>
<dbReference type="FunFam" id="1.10.8.60:FF:000017">
    <property type="entry name" value="ATP-dependent chaperone ClpB"/>
    <property type="match status" value="1"/>
</dbReference>
<keyword evidence="5 12" id="KW-0677">Repeat</keyword>
<dbReference type="GO" id="GO:0008233">
    <property type="term" value="F:peptidase activity"/>
    <property type="evidence" value="ECO:0007669"/>
    <property type="project" value="UniProtKB-KW"/>
</dbReference>
<dbReference type="Pfam" id="PF07724">
    <property type="entry name" value="AAA_2"/>
    <property type="match status" value="1"/>
</dbReference>
<evidence type="ECO:0000256" key="12">
    <source>
        <dbReference type="PROSITE-ProRule" id="PRU01251"/>
    </source>
</evidence>
<dbReference type="CDD" id="cd19499">
    <property type="entry name" value="RecA-like_ClpB_Hsp104-like"/>
    <property type="match status" value="1"/>
</dbReference>
<dbReference type="SUPFAM" id="SSF81923">
    <property type="entry name" value="Double Clp-N motif"/>
    <property type="match status" value="1"/>
</dbReference>
<dbReference type="GO" id="GO:0016887">
    <property type="term" value="F:ATP hydrolysis activity"/>
    <property type="evidence" value="ECO:0007669"/>
    <property type="project" value="InterPro"/>
</dbReference>
<dbReference type="PROSITE" id="PS00871">
    <property type="entry name" value="CLPAB_2"/>
    <property type="match status" value="1"/>
</dbReference>
<dbReference type="PROSITE" id="PS51903">
    <property type="entry name" value="CLP_R"/>
    <property type="match status" value="1"/>
</dbReference>
<dbReference type="Pfam" id="PF17871">
    <property type="entry name" value="AAA_lid_9"/>
    <property type="match status" value="1"/>
</dbReference>
<dbReference type="CDD" id="cd00009">
    <property type="entry name" value="AAA"/>
    <property type="match status" value="1"/>
</dbReference>
<comment type="function">
    <text evidence="14">Part of a stress-induced multi-chaperone system, it is involved in the recovery of the cell from heat-induced damage, in cooperation with DnaK, DnaJ and GrpE.</text>
</comment>
<dbReference type="OrthoDB" id="9803641at2"/>
<dbReference type="Gene3D" id="3.40.50.300">
    <property type="entry name" value="P-loop containing nucleotide triphosphate hydrolases"/>
    <property type="match status" value="3"/>
</dbReference>
<dbReference type="GO" id="GO:0005524">
    <property type="term" value="F:ATP binding"/>
    <property type="evidence" value="ECO:0007669"/>
    <property type="project" value="UniProtKB-UniRule"/>
</dbReference>
<keyword evidence="4 14" id="KW-0963">Cytoplasm</keyword>
<evidence type="ECO:0000256" key="8">
    <source>
        <dbReference type="ARBA" id="ARBA00023016"/>
    </source>
</evidence>